<reference evidence="3 4" key="1">
    <citation type="journal article" date="2012" name="Stand. Genomic Sci.">
        <title>Complete genome sequence of Terriglobus saanensis type strain SP1PR4(T), an Acidobacteria from tundra soil.</title>
        <authorList>
            <person name="Rawat S.R."/>
            <person name="Mannisto M.K."/>
            <person name="Starovoytov V."/>
            <person name="Goodwin L."/>
            <person name="Nolan M."/>
            <person name="Hauser L."/>
            <person name="Land M."/>
            <person name="Davenport K.W."/>
            <person name="Woyke T."/>
            <person name="Haggblom M.M."/>
        </authorList>
    </citation>
    <scope>NUCLEOTIDE SEQUENCE</scope>
    <source>
        <strain evidence="4">ATCC BAA-1853 / DSM 23119 / SP1PR4</strain>
    </source>
</reference>
<dbReference type="InterPro" id="IPR002213">
    <property type="entry name" value="UDP_glucos_trans"/>
</dbReference>
<dbReference type="CDD" id="cd03784">
    <property type="entry name" value="GT1_Gtf-like"/>
    <property type="match status" value="1"/>
</dbReference>
<gene>
    <name evidence="3" type="ordered locus">AciPR4_0637</name>
</gene>
<sequence>MGICTRCSVLTIMMRILMAAHPSPAHVNALVRIAKYLRNQGHEVTFLTSSVFEDLLAGSGVRFLPLSGIANHDYRERTKLFPELAAEQSYPLSLNGYMKFVSSLMPEEYESLKQILQNDPMDLIFVDPIFFGALPLLLDSGSRRPSLISIGMVAPLLSLRESSPFTGYDASPDGLRRNETERRKFNDLTAPGRAHIDSALAALGLEVPGGFTLNLLYTLPDAFLQLGTAEFDFPSSDYPRNFRFIGPLPSEEGGTYTPPGWLSQLEGQKPVVFVSQGGIANLDPDQLIRPALEALQHEELDLVVTQGGRNGHSLPNGPNIHIERYLPYESILPKTDVFLTNGGFNGVQQALAFGVPVIVAGITEEKLIVGHRVAQSGAGLNLATSSPSKEQIHEAVFTVLKEKAFRQKARELQASFAHYDALRTIGEVAESLVANSKR</sequence>
<organism evidence="3 4">
    <name type="scientific">Terriglobus saanensis (strain ATCC BAA-1853 / DSM 23119 / SP1PR4)</name>
    <dbReference type="NCBI Taxonomy" id="401053"/>
    <lineage>
        <taxon>Bacteria</taxon>
        <taxon>Pseudomonadati</taxon>
        <taxon>Acidobacteriota</taxon>
        <taxon>Terriglobia</taxon>
        <taxon>Terriglobales</taxon>
        <taxon>Acidobacteriaceae</taxon>
        <taxon>Terriglobus</taxon>
    </lineage>
</organism>
<dbReference type="InterPro" id="IPR010610">
    <property type="entry name" value="EryCIII-like_C"/>
</dbReference>
<proteinExistence type="predicted"/>
<evidence type="ECO:0000313" key="3">
    <source>
        <dbReference type="EMBL" id="ADV81471.1"/>
    </source>
</evidence>
<keyword evidence="4" id="KW-1185">Reference proteome</keyword>
<dbReference type="KEGG" id="tsa:AciPR4_0637"/>
<dbReference type="Pfam" id="PF06722">
    <property type="entry name" value="EryCIII-like_C"/>
    <property type="match status" value="1"/>
</dbReference>
<dbReference type="InterPro" id="IPR050426">
    <property type="entry name" value="Glycosyltransferase_28"/>
</dbReference>
<dbReference type="eggNOG" id="COG1819">
    <property type="taxonomic scope" value="Bacteria"/>
</dbReference>
<evidence type="ECO:0000256" key="1">
    <source>
        <dbReference type="SAM" id="SignalP"/>
    </source>
</evidence>
<name>E8V4R7_TERSS</name>
<dbReference type="GO" id="GO:0008194">
    <property type="term" value="F:UDP-glycosyltransferase activity"/>
    <property type="evidence" value="ECO:0007669"/>
    <property type="project" value="InterPro"/>
</dbReference>
<keyword evidence="3" id="KW-0808">Transferase</keyword>
<evidence type="ECO:0000313" key="4">
    <source>
        <dbReference type="Proteomes" id="UP000006844"/>
    </source>
</evidence>
<accession>E8V4R7</accession>
<dbReference type="Gene3D" id="3.40.50.2000">
    <property type="entry name" value="Glycogen Phosphorylase B"/>
    <property type="match status" value="2"/>
</dbReference>
<feature type="signal peptide" evidence="1">
    <location>
        <begin position="1"/>
        <end position="19"/>
    </location>
</feature>
<feature type="chain" id="PRO_5003232895" evidence="1">
    <location>
        <begin position="20"/>
        <end position="438"/>
    </location>
</feature>
<dbReference type="EMBL" id="CP002467">
    <property type="protein sequence ID" value="ADV81471.1"/>
    <property type="molecule type" value="Genomic_DNA"/>
</dbReference>
<dbReference type="Proteomes" id="UP000006844">
    <property type="component" value="Chromosome"/>
</dbReference>
<dbReference type="PANTHER" id="PTHR48050:SF13">
    <property type="entry name" value="STEROL 3-BETA-GLUCOSYLTRANSFERASE UGT80A2"/>
    <property type="match status" value="1"/>
</dbReference>
<dbReference type="HOGENOM" id="CLU_000537_4_1_0"/>
<dbReference type="AlphaFoldDB" id="E8V4R7"/>
<dbReference type="SUPFAM" id="SSF53756">
    <property type="entry name" value="UDP-Glycosyltransferase/glycogen phosphorylase"/>
    <property type="match status" value="1"/>
</dbReference>
<dbReference type="GO" id="GO:0016758">
    <property type="term" value="F:hexosyltransferase activity"/>
    <property type="evidence" value="ECO:0007669"/>
    <property type="project" value="UniProtKB-ARBA"/>
</dbReference>
<dbReference type="GO" id="GO:0017000">
    <property type="term" value="P:antibiotic biosynthetic process"/>
    <property type="evidence" value="ECO:0007669"/>
    <property type="project" value="UniProtKB-ARBA"/>
</dbReference>
<evidence type="ECO:0000259" key="2">
    <source>
        <dbReference type="Pfam" id="PF06722"/>
    </source>
</evidence>
<keyword evidence="1" id="KW-0732">Signal</keyword>
<dbReference type="PANTHER" id="PTHR48050">
    <property type="entry name" value="STEROL 3-BETA-GLUCOSYLTRANSFERASE"/>
    <property type="match status" value="1"/>
</dbReference>
<dbReference type="OrthoDB" id="6620093at2"/>
<protein>
    <submittedName>
        <fullName evidence="3">Glycosyl transferase family 28</fullName>
    </submittedName>
</protein>
<feature type="domain" description="Erythromycin biosynthesis protein CIII-like C-terminal" evidence="2">
    <location>
        <begin position="302"/>
        <end position="417"/>
    </location>
</feature>